<dbReference type="EMBL" id="JAAXOM010000001">
    <property type="protein sequence ID" value="NKX86823.1"/>
    <property type="molecule type" value="Genomic_DNA"/>
</dbReference>
<evidence type="ECO:0000256" key="2">
    <source>
        <dbReference type="ARBA" id="ARBA00023172"/>
    </source>
</evidence>
<name>A0A846W1Q7_9NOCA</name>
<accession>A0A846W1Q7</accession>
<dbReference type="Gene3D" id="1.10.150.130">
    <property type="match status" value="1"/>
</dbReference>
<gene>
    <name evidence="4" type="ORF">HGA10_05785</name>
</gene>
<sequence length="483" mass="52890">MRGSAVTAATGWPTSAPGKVNASTQPSLATPPDDITQGISGGHSCALGANQHPILVTRGKGIMAGRPARPVGTFSTPSEPRKQRNGKWRTTVRHYGAWGITFIERHGDTSDEASIKLAEAIRDFHDVPLGTPVTRTTTLNELARELLNSMCQDPDCGPGLIEDYRREIEVSHDKRANPETIKIENTIGRLQIWQATPGELDRHLKRLAALGLRRKAKQHKVILRAMMQIAVLHGVLSTNPVNSVDAFRRSRPPARGKVPDMTALPAFRAQVRAWARGEEVPGTPAYTTGPRRDWTMVWVVDVISGTGVRPYEAFAILLDDINLAAPDPYLEVTGTLVQIRGAGNGGWVRKPVPKSENGWRRILLPHHSVESINEAIEHLELSATPNPHGVLFPAANGSLRNPNNFGRIWRAARGDNFAWVTPRTFRRGVGTAVDNATGSPEDAARQLGNTAAVAKTHYIDRPETVPDHRAILEKWARGEPDNR</sequence>
<organism evidence="4 5">
    <name type="scientific">Nocardia coubleae</name>
    <dbReference type="NCBI Taxonomy" id="356147"/>
    <lineage>
        <taxon>Bacteria</taxon>
        <taxon>Bacillati</taxon>
        <taxon>Actinomycetota</taxon>
        <taxon>Actinomycetes</taxon>
        <taxon>Mycobacteriales</taxon>
        <taxon>Nocardiaceae</taxon>
        <taxon>Nocardia</taxon>
    </lineage>
</organism>
<dbReference type="AlphaFoldDB" id="A0A846W1Q7"/>
<dbReference type="SUPFAM" id="SSF56349">
    <property type="entry name" value="DNA breaking-rejoining enzymes"/>
    <property type="match status" value="1"/>
</dbReference>
<evidence type="ECO:0000256" key="1">
    <source>
        <dbReference type="ARBA" id="ARBA00023125"/>
    </source>
</evidence>
<evidence type="ECO:0000256" key="3">
    <source>
        <dbReference type="SAM" id="MobiDB-lite"/>
    </source>
</evidence>
<dbReference type="Gene3D" id="1.10.443.10">
    <property type="entry name" value="Intergrase catalytic core"/>
    <property type="match status" value="1"/>
</dbReference>
<dbReference type="InterPro" id="IPR010998">
    <property type="entry name" value="Integrase_recombinase_N"/>
</dbReference>
<evidence type="ECO:0000313" key="5">
    <source>
        <dbReference type="Proteomes" id="UP000572007"/>
    </source>
</evidence>
<feature type="region of interest" description="Disordered" evidence="3">
    <location>
        <begin position="1"/>
        <end position="40"/>
    </location>
</feature>
<evidence type="ECO:0000313" key="4">
    <source>
        <dbReference type="EMBL" id="NKX86823.1"/>
    </source>
</evidence>
<keyword evidence="2" id="KW-0233">DNA recombination</keyword>
<dbReference type="RefSeq" id="WP_157104896.1">
    <property type="nucleotide sequence ID" value="NZ_JAAXOM010000001.1"/>
</dbReference>
<dbReference type="Proteomes" id="UP000572007">
    <property type="component" value="Unassembled WGS sequence"/>
</dbReference>
<dbReference type="GO" id="GO:0015074">
    <property type="term" value="P:DNA integration"/>
    <property type="evidence" value="ECO:0007669"/>
    <property type="project" value="InterPro"/>
</dbReference>
<dbReference type="GO" id="GO:0006310">
    <property type="term" value="P:DNA recombination"/>
    <property type="evidence" value="ECO:0007669"/>
    <property type="project" value="UniProtKB-KW"/>
</dbReference>
<reference evidence="4 5" key="1">
    <citation type="submission" date="2020-04" db="EMBL/GenBank/DDBJ databases">
        <title>MicrobeNet Type strains.</title>
        <authorList>
            <person name="Nicholson A.C."/>
        </authorList>
    </citation>
    <scope>NUCLEOTIDE SEQUENCE [LARGE SCALE GENOMIC DNA]</scope>
    <source>
        <strain evidence="4 5">DSM 44960</strain>
    </source>
</reference>
<proteinExistence type="predicted"/>
<dbReference type="InterPro" id="IPR011010">
    <property type="entry name" value="DNA_brk_join_enz"/>
</dbReference>
<keyword evidence="1" id="KW-0238">DNA-binding</keyword>
<dbReference type="InterPro" id="IPR013762">
    <property type="entry name" value="Integrase-like_cat_sf"/>
</dbReference>
<dbReference type="GO" id="GO:0003677">
    <property type="term" value="F:DNA binding"/>
    <property type="evidence" value="ECO:0007669"/>
    <property type="project" value="UniProtKB-KW"/>
</dbReference>
<protein>
    <submittedName>
        <fullName evidence="4">Site-specific integrase</fullName>
    </submittedName>
</protein>
<comment type="caution">
    <text evidence="4">The sequence shown here is derived from an EMBL/GenBank/DDBJ whole genome shotgun (WGS) entry which is preliminary data.</text>
</comment>
<keyword evidence="5" id="KW-1185">Reference proteome</keyword>